<sequence length="73" mass="7817">MLDANLGGKLDRLLAFTGRQCFGTSRNGNSLISQHPGSSGSQKGAVHAAGKGYCRTAAARQNGIELTHFFFYR</sequence>
<evidence type="ECO:0000313" key="1">
    <source>
        <dbReference type="EMBL" id="MPN58822.1"/>
    </source>
</evidence>
<protein>
    <submittedName>
        <fullName evidence="1">Uncharacterized protein</fullName>
    </submittedName>
</protein>
<name>A0A645J6S0_9ZZZZ</name>
<proteinExistence type="predicted"/>
<accession>A0A645J6S0</accession>
<reference evidence="1" key="1">
    <citation type="submission" date="2019-08" db="EMBL/GenBank/DDBJ databases">
        <authorList>
            <person name="Kucharzyk K."/>
            <person name="Murdoch R.W."/>
            <person name="Higgins S."/>
            <person name="Loffler F."/>
        </authorList>
    </citation>
    <scope>NUCLEOTIDE SEQUENCE</scope>
</reference>
<gene>
    <name evidence="1" type="ORF">SDC9_206537</name>
</gene>
<organism evidence="1">
    <name type="scientific">bioreactor metagenome</name>
    <dbReference type="NCBI Taxonomy" id="1076179"/>
    <lineage>
        <taxon>unclassified sequences</taxon>
        <taxon>metagenomes</taxon>
        <taxon>ecological metagenomes</taxon>
    </lineage>
</organism>
<dbReference type="AlphaFoldDB" id="A0A645J6S0"/>
<dbReference type="EMBL" id="VSSQ01132049">
    <property type="protein sequence ID" value="MPN58822.1"/>
    <property type="molecule type" value="Genomic_DNA"/>
</dbReference>
<comment type="caution">
    <text evidence="1">The sequence shown here is derived from an EMBL/GenBank/DDBJ whole genome shotgun (WGS) entry which is preliminary data.</text>
</comment>